<dbReference type="EMBL" id="DXHL01000023">
    <property type="protein sequence ID" value="HIW10859.1"/>
    <property type="molecule type" value="Genomic_DNA"/>
</dbReference>
<feature type="signal peptide" evidence="2">
    <location>
        <begin position="1"/>
        <end position="36"/>
    </location>
</feature>
<dbReference type="Gene3D" id="2.60.120.200">
    <property type="match status" value="1"/>
</dbReference>
<evidence type="ECO:0000256" key="2">
    <source>
        <dbReference type="SAM" id="SignalP"/>
    </source>
</evidence>
<dbReference type="PROSITE" id="PS51257">
    <property type="entry name" value="PROKAR_LIPOPROTEIN"/>
    <property type="match status" value="1"/>
</dbReference>
<organism evidence="4 5">
    <name type="scientific">Candidatus Rikenella faecigallinarum</name>
    <dbReference type="NCBI Taxonomy" id="2838745"/>
    <lineage>
        <taxon>Bacteria</taxon>
        <taxon>Pseudomonadati</taxon>
        <taxon>Bacteroidota</taxon>
        <taxon>Bacteroidia</taxon>
        <taxon>Bacteroidales</taxon>
        <taxon>Rikenellaceae</taxon>
        <taxon>Rikenella</taxon>
    </lineage>
</organism>
<gene>
    <name evidence="4" type="ORF">H9888_05075</name>
</gene>
<dbReference type="PANTHER" id="PTHR10963">
    <property type="entry name" value="GLYCOSYL HYDROLASE-RELATED"/>
    <property type="match status" value="1"/>
</dbReference>
<dbReference type="AlphaFoldDB" id="A0A9D1QE01"/>
<sequence>MTRRYTRKQPVRNLRRAVFVVLLAGALASCSSQGEAEHPLPVAPAGHERWVYNPAISDEFDGTTLDTTKWFDHNPTWMGRQPSLFRPENVRVEQGMLILTGRRQQVEDAPEGYHTFTSAAVQSKHKVLYGFFEIRCRPMRSALSSAFWLYVQDSAKQEEIDIFEICGRHDSDSAYPHTYFATSHYILKPQGVQISDHVAHMSPVPWADRTFVAGFKWTRDELVWYVDGQEIRRRKNDYWHSPETINFDSEAFPSWWGLPSAEDSGGQFEIDYFRYWSDPRSQSELTIFPNDMQ</sequence>
<protein>
    <submittedName>
        <fullName evidence="4">Family 16 glycosylhydrolase</fullName>
    </submittedName>
</protein>
<reference evidence="4" key="2">
    <citation type="submission" date="2021-04" db="EMBL/GenBank/DDBJ databases">
        <authorList>
            <person name="Gilroy R."/>
        </authorList>
    </citation>
    <scope>NUCLEOTIDE SEQUENCE</scope>
    <source>
        <strain evidence="4">ChiBcec15-1070</strain>
    </source>
</reference>
<feature type="chain" id="PRO_5038953571" evidence="2">
    <location>
        <begin position="37"/>
        <end position="293"/>
    </location>
</feature>
<dbReference type="Proteomes" id="UP000823926">
    <property type="component" value="Unassembled WGS sequence"/>
</dbReference>
<comment type="similarity">
    <text evidence="1">Belongs to the glycosyl hydrolase 16 family.</text>
</comment>
<proteinExistence type="inferred from homology"/>
<dbReference type="SUPFAM" id="SSF49899">
    <property type="entry name" value="Concanavalin A-like lectins/glucanases"/>
    <property type="match status" value="1"/>
</dbReference>
<dbReference type="PANTHER" id="PTHR10963:SF55">
    <property type="entry name" value="GLYCOSIDE HYDROLASE FAMILY 16 PROTEIN"/>
    <property type="match status" value="1"/>
</dbReference>
<dbReference type="GO" id="GO:0004553">
    <property type="term" value="F:hydrolase activity, hydrolyzing O-glycosyl compounds"/>
    <property type="evidence" value="ECO:0007669"/>
    <property type="project" value="InterPro"/>
</dbReference>
<evidence type="ECO:0000313" key="5">
    <source>
        <dbReference type="Proteomes" id="UP000823926"/>
    </source>
</evidence>
<dbReference type="InterPro" id="IPR013320">
    <property type="entry name" value="ConA-like_dom_sf"/>
</dbReference>
<evidence type="ECO:0000259" key="3">
    <source>
        <dbReference type="PROSITE" id="PS51762"/>
    </source>
</evidence>
<dbReference type="Pfam" id="PF00722">
    <property type="entry name" value="Glyco_hydro_16"/>
    <property type="match status" value="1"/>
</dbReference>
<dbReference type="PROSITE" id="PS51762">
    <property type="entry name" value="GH16_2"/>
    <property type="match status" value="1"/>
</dbReference>
<dbReference type="InterPro" id="IPR050546">
    <property type="entry name" value="Glycosyl_Hydrlase_16"/>
</dbReference>
<reference evidence="4" key="1">
    <citation type="journal article" date="2021" name="PeerJ">
        <title>Extensive microbial diversity within the chicken gut microbiome revealed by metagenomics and culture.</title>
        <authorList>
            <person name="Gilroy R."/>
            <person name="Ravi A."/>
            <person name="Getino M."/>
            <person name="Pursley I."/>
            <person name="Horton D.L."/>
            <person name="Alikhan N.F."/>
            <person name="Baker D."/>
            <person name="Gharbi K."/>
            <person name="Hall N."/>
            <person name="Watson M."/>
            <person name="Adriaenssens E.M."/>
            <person name="Foster-Nyarko E."/>
            <person name="Jarju S."/>
            <person name="Secka A."/>
            <person name="Antonio M."/>
            <person name="Oren A."/>
            <person name="Chaudhuri R.R."/>
            <person name="La Ragione R."/>
            <person name="Hildebrand F."/>
            <person name="Pallen M.J."/>
        </authorList>
    </citation>
    <scope>NUCLEOTIDE SEQUENCE</scope>
    <source>
        <strain evidence="4">ChiBcec15-1070</strain>
    </source>
</reference>
<keyword evidence="2" id="KW-0732">Signal</keyword>
<accession>A0A9D1QE01</accession>
<name>A0A9D1QE01_9BACT</name>
<comment type="caution">
    <text evidence="4">The sequence shown here is derived from an EMBL/GenBank/DDBJ whole genome shotgun (WGS) entry which is preliminary data.</text>
</comment>
<dbReference type="GO" id="GO:0005975">
    <property type="term" value="P:carbohydrate metabolic process"/>
    <property type="evidence" value="ECO:0007669"/>
    <property type="project" value="InterPro"/>
</dbReference>
<evidence type="ECO:0000313" key="4">
    <source>
        <dbReference type="EMBL" id="HIW10859.1"/>
    </source>
</evidence>
<dbReference type="InterPro" id="IPR000757">
    <property type="entry name" value="Beta-glucanase-like"/>
</dbReference>
<feature type="domain" description="GH16" evidence="3">
    <location>
        <begin position="33"/>
        <end position="281"/>
    </location>
</feature>
<evidence type="ECO:0000256" key="1">
    <source>
        <dbReference type="ARBA" id="ARBA00006865"/>
    </source>
</evidence>